<dbReference type="AlphaFoldDB" id="A0A7M7T5U7"/>
<dbReference type="RefSeq" id="XP_030856036.1">
    <property type="nucleotide sequence ID" value="XM_031000176.1"/>
</dbReference>
<dbReference type="FunCoup" id="A0A7M7T5U7">
    <property type="interactions" value="55"/>
</dbReference>
<dbReference type="Proteomes" id="UP000007110">
    <property type="component" value="Unassembled WGS sequence"/>
</dbReference>
<dbReference type="PANTHER" id="PTHR43918">
    <property type="entry name" value="ACETYLCHOLINESTERASE"/>
    <property type="match status" value="1"/>
</dbReference>
<keyword evidence="4" id="KW-0732">Signal</keyword>
<evidence type="ECO:0000256" key="4">
    <source>
        <dbReference type="RuleBase" id="RU361235"/>
    </source>
</evidence>
<dbReference type="GO" id="GO:0052689">
    <property type="term" value="F:carboxylic ester hydrolase activity"/>
    <property type="evidence" value="ECO:0007669"/>
    <property type="project" value="UniProtKB-KW"/>
</dbReference>
<feature type="signal peptide" evidence="4">
    <location>
        <begin position="1"/>
        <end position="22"/>
    </location>
</feature>
<evidence type="ECO:0000313" key="6">
    <source>
        <dbReference type="EnsemblMetazoa" id="XP_030856036"/>
    </source>
</evidence>
<dbReference type="InterPro" id="IPR019826">
    <property type="entry name" value="Carboxylesterase_B_AS"/>
</dbReference>
<dbReference type="FunFam" id="3.40.50.1820:FF:000844">
    <property type="entry name" value="Uncharacterized protein"/>
    <property type="match status" value="1"/>
</dbReference>
<dbReference type="InterPro" id="IPR019819">
    <property type="entry name" value="Carboxylesterase_B_CS"/>
</dbReference>
<feature type="domain" description="Carboxylesterase type B" evidence="5">
    <location>
        <begin position="25"/>
        <end position="550"/>
    </location>
</feature>
<dbReference type="OrthoDB" id="19653at2759"/>
<dbReference type="InParanoid" id="A0A7M7T5U7"/>
<keyword evidence="3 4" id="KW-0378">Hydrolase</keyword>
<reference evidence="6" key="2">
    <citation type="submission" date="2021-01" db="UniProtKB">
        <authorList>
            <consortium name="EnsemblMetazoa"/>
        </authorList>
    </citation>
    <scope>IDENTIFICATION</scope>
</reference>
<comment type="similarity">
    <text evidence="1 4">Belongs to the type-B carboxylesterase/lipase family.</text>
</comment>
<protein>
    <recommendedName>
        <fullName evidence="4">Carboxylic ester hydrolase</fullName>
        <ecNumber evidence="4">3.1.1.-</ecNumber>
    </recommendedName>
</protein>
<proteinExistence type="inferred from homology"/>
<dbReference type="OMA" id="HPENDRQ"/>
<dbReference type="GeneID" id="100890850"/>
<dbReference type="SUPFAM" id="SSF53474">
    <property type="entry name" value="alpha/beta-Hydrolases"/>
    <property type="match status" value="1"/>
</dbReference>
<dbReference type="EnsemblMetazoa" id="XM_031000176">
    <property type="protein sequence ID" value="XP_030856036"/>
    <property type="gene ID" value="LOC100890850"/>
</dbReference>
<dbReference type="PROSITE" id="PS00122">
    <property type="entry name" value="CARBOXYLESTERASE_B_1"/>
    <property type="match status" value="1"/>
</dbReference>
<reference evidence="7" key="1">
    <citation type="submission" date="2015-02" db="EMBL/GenBank/DDBJ databases">
        <title>Genome sequencing for Strongylocentrotus purpuratus.</title>
        <authorList>
            <person name="Murali S."/>
            <person name="Liu Y."/>
            <person name="Vee V."/>
            <person name="English A."/>
            <person name="Wang M."/>
            <person name="Skinner E."/>
            <person name="Han Y."/>
            <person name="Muzny D.M."/>
            <person name="Worley K.C."/>
            <person name="Gibbs R.A."/>
        </authorList>
    </citation>
    <scope>NUCLEOTIDE SEQUENCE</scope>
</reference>
<name>A0A7M7T5U7_STRPU</name>
<dbReference type="KEGG" id="spu:100890850"/>
<evidence type="ECO:0000256" key="2">
    <source>
        <dbReference type="ARBA" id="ARBA00022487"/>
    </source>
</evidence>
<dbReference type="PROSITE" id="PS00941">
    <property type="entry name" value="CARBOXYLESTERASE_B_2"/>
    <property type="match status" value="1"/>
</dbReference>
<dbReference type="InterPro" id="IPR002018">
    <property type="entry name" value="CarbesteraseB"/>
</dbReference>
<dbReference type="InterPro" id="IPR050654">
    <property type="entry name" value="AChE-related_enzymes"/>
</dbReference>
<dbReference type="Pfam" id="PF00135">
    <property type="entry name" value="COesterase"/>
    <property type="match status" value="1"/>
</dbReference>
<feature type="chain" id="PRO_5029948213" description="Carboxylic ester hydrolase" evidence="4">
    <location>
        <begin position="23"/>
        <end position="602"/>
    </location>
</feature>
<accession>A0A7M7T5U7</accession>
<dbReference type="FunFam" id="3.40.50.1820:FF:001135">
    <property type="entry name" value="Uncharacterized protein"/>
    <property type="match status" value="1"/>
</dbReference>
<dbReference type="EC" id="3.1.1.-" evidence="4"/>
<dbReference type="PANTHER" id="PTHR43918:SF4">
    <property type="entry name" value="CARBOXYLIC ESTER HYDROLASE"/>
    <property type="match status" value="1"/>
</dbReference>
<evidence type="ECO:0000256" key="3">
    <source>
        <dbReference type="ARBA" id="ARBA00022801"/>
    </source>
</evidence>
<sequence>MASLRNIESVVLLVVIFEVCRGLGQDPMVTVGQGTLVGKTVTFQENKFINISKQIDLFLGVPFAEPPRRFEPPRPKEPWSDIWNATSFESSCFQNVHPINAPPSEDCLYLNVYAPNPTPTNAAVMVWIHGGSFNDGSAMSYDYYGVPMAAVGDVIVVTINYRVNIFSRFSTGDEAARGNYGMLDQVAALQWVQDNIRAFGGDENKVTIFGESAGAASVNFHMLSPLSKGLFHQAIMQSGNGVAPWSFEQHPENDRQKAERLGDAMGCDDVSDSSLLVECLRTKDANELMTAAARVYGGYQVTLDGVFMEDTPLNLYGKGEFAHVPVLAGFNEDEGTFVVVFSPPTFHGTPNPPPLPRILLNTLVADSVSVYDGDDDILEDAVFQEYVDWTTDDQDAVNYYRPVIDVISDSFFRCPTDVVVRKHVEAGDAVFKYFMTHGPSATSYFEIGEIIPFTPWLDAGHAEDLIFVFGMPFIEQLAGIHGHNLTDAEKAMSVQVMRYWTNFAKSGNPNSPSTVGNFDSWPEYTIPELRHKELSPEFKDGRAALARQCHLWNEHLYALAASTGNLDEDQKEWKESYTSWQNDMILWRTEFEEYQENTPCNE</sequence>
<dbReference type="Gene3D" id="3.40.50.1820">
    <property type="entry name" value="alpha/beta hydrolase"/>
    <property type="match status" value="1"/>
</dbReference>
<keyword evidence="7" id="KW-1185">Reference proteome</keyword>
<evidence type="ECO:0000313" key="7">
    <source>
        <dbReference type="Proteomes" id="UP000007110"/>
    </source>
</evidence>
<organism evidence="6 7">
    <name type="scientific">Strongylocentrotus purpuratus</name>
    <name type="common">Purple sea urchin</name>
    <dbReference type="NCBI Taxonomy" id="7668"/>
    <lineage>
        <taxon>Eukaryota</taxon>
        <taxon>Metazoa</taxon>
        <taxon>Echinodermata</taxon>
        <taxon>Eleutherozoa</taxon>
        <taxon>Echinozoa</taxon>
        <taxon>Echinoidea</taxon>
        <taxon>Euechinoidea</taxon>
        <taxon>Echinacea</taxon>
        <taxon>Camarodonta</taxon>
        <taxon>Echinidea</taxon>
        <taxon>Strongylocentrotidae</taxon>
        <taxon>Strongylocentrotus</taxon>
    </lineage>
</organism>
<dbReference type="InterPro" id="IPR029058">
    <property type="entry name" value="AB_hydrolase_fold"/>
</dbReference>
<evidence type="ECO:0000259" key="5">
    <source>
        <dbReference type="Pfam" id="PF00135"/>
    </source>
</evidence>
<keyword evidence="2" id="KW-0719">Serine esterase</keyword>
<evidence type="ECO:0000256" key="1">
    <source>
        <dbReference type="ARBA" id="ARBA00005964"/>
    </source>
</evidence>